<evidence type="ECO:0000313" key="3">
    <source>
        <dbReference type="Proteomes" id="UP000094936"/>
    </source>
</evidence>
<dbReference type="GO" id="GO:0003824">
    <property type="term" value="F:catalytic activity"/>
    <property type="evidence" value="ECO:0007669"/>
    <property type="project" value="InterPro"/>
</dbReference>
<dbReference type="Pfam" id="PF03473">
    <property type="entry name" value="MOSC"/>
    <property type="match status" value="1"/>
</dbReference>
<feature type="domain" description="MOSC" evidence="1">
    <location>
        <begin position="34"/>
        <end position="171"/>
    </location>
</feature>
<dbReference type="PROSITE" id="PS51340">
    <property type="entry name" value="MOSC"/>
    <property type="match status" value="1"/>
</dbReference>
<dbReference type="InterPro" id="IPR052353">
    <property type="entry name" value="Benzoxazolinone_Detox_Enz"/>
</dbReference>
<proteinExistence type="predicted"/>
<dbReference type="Proteomes" id="UP000094936">
    <property type="component" value="Unassembled WGS sequence"/>
</dbReference>
<dbReference type="InterPro" id="IPR011037">
    <property type="entry name" value="Pyrv_Knase-like_insert_dom_sf"/>
</dbReference>
<organism evidence="2 3">
    <name type="scientific">Veronia pacifica</name>
    <dbReference type="NCBI Taxonomy" id="1080227"/>
    <lineage>
        <taxon>Bacteria</taxon>
        <taxon>Pseudomonadati</taxon>
        <taxon>Pseudomonadota</taxon>
        <taxon>Gammaproteobacteria</taxon>
        <taxon>Vibrionales</taxon>
        <taxon>Vibrionaceae</taxon>
        <taxon>Veronia</taxon>
    </lineage>
</organism>
<dbReference type="RefSeq" id="WP_068905551.1">
    <property type="nucleotide sequence ID" value="NZ_JBHUIF010000003.1"/>
</dbReference>
<gene>
    <name evidence="2" type="ORF">A8L45_22275</name>
</gene>
<protein>
    <recommendedName>
        <fullName evidence="1">MOSC domain-containing protein</fullName>
    </recommendedName>
</protein>
<dbReference type="OrthoDB" id="9786134at2"/>
<sequence length="214" mass="23898">MTSEKHTHIPLLSVRLAVPSKLGDRQVPTGIVKEATAGPVAVTEMGLAGDFQADRRLHGGPDKAIYHFAAETYDTLKQALPHLTSRFSSPCVGENFSTLGMTDDSVYIGDIYRVGSAVLQVSQPRMPCWKLNQHVGNGHMMALLIQLNQTGWYYRVIEPGDVSAGDVFEQLDRVQDDFSVADIWQHWVHLREQKKQVASPISITGLSPQWRFDW</sequence>
<dbReference type="EMBL" id="LYBM01000070">
    <property type="protein sequence ID" value="ODA29358.1"/>
    <property type="molecule type" value="Genomic_DNA"/>
</dbReference>
<dbReference type="SUPFAM" id="SSF50800">
    <property type="entry name" value="PK beta-barrel domain-like"/>
    <property type="match status" value="1"/>
</dbReference>
<dbReference type="InterPro" id="IPR005302">
    <property type="entry name" value="MoCF_Sase_C"/>
</dbReference>
<accession>A0A1C3E7X3</accession>
<keyword evidence="3" id="KW-1185">Reference proteome</keyword>
<reference evidence="2 3" key="1">
    <citation type="submission" date="2016-05" db="EMBL/GenBank/DDBJ databases">
        <title>Genomic Taxonomy of the Vibrionaceae.</title>
        <authorList>
            <person name="Gomez-Gil B."/>
            <person name="Enciso-Ibarra J."/>
        </authorList>
    </citation>
    <scope>NUCLEOTIDE SEQUENCE [LARGE SCALE GENOMIC DNA]</scope>
    <source>
        <strain evidence="2 3">CAIM 1920</strain>
    </source>
</reference>
<dbReference type="AlphaFoldDB" id="A0A1C3E7X3"/>
<name>A0A1C3E7X3_9GAMM</name>
<evidence type="ECO:0000313" key="2">
    <source>
        <dbReference type="EMBL" id="ODA29358.1"/>
    </source>
</evidence>
<comment type="caution">
    <text evidence="2">The sequence shown here is derived from an EMBL/GenBank/DDBJ whole genome shotgun (WGS) entry which is preliminary data.</text>
</comment>
<dbReference type="PANTHER" id="PTHR30212:SF2">
    <property type="entry name" value="PROTEIN YIIM"/>
    <property type="match status" value="1"/>
</dbReference>
<dbReference type="GO" id="GO:0030170">
    <property type="term" value="F:pyridoxal phosphate binding"/>
    <property type="evidence" value="ECO:0007669"/>
    <property type="project" value="InterPro"/>
</dbReference>
<evidence type="ECO:0000259" key="1">
    <source>
        <dbReference type="PROSITE" id="PS51340"/>
    </source>
</evidence>
<dbReference type="Gene3D" id="2.40.33.20">
    <property type="entry name" value="PK beta-barrel domain-like"/>
    <property type="match status" value="1"/>
</dbReference>
<dbReference type="GO" id="GO:0030151">
    <property type="term" value="F:molybdenum ion binding"/>
    <property type="evidence" value="ECO:0007669"/>
    <property type="project" value="InterPro"/>
</dbReference>
<dbReference type="PANTHER" id="PTHR30212">
    <property type="entry name" value="PROTEIN YIIM"/>
    <property type="match status" value="1"/>
</dbReference>
<dbReference type="STRING" id="1080227.A8L45_22275"/>